<dbReference type="Proteomes" id="UP000276133">
    <property type="component" value="Unassembled WGS sequence"/>
</dbReference>
<evidence type="ECO:0000256" key="1">
    <source>
        <dbReference type="ARBA" id="ARBA00022723"/>
    </source>
</evidence>
<dbReference type="SUPFAM" id="SSF57850">
    <property type="entry name" value="RING/U-box"/>
    <property type="match status" value="1"/>
</dbReference>
<evidence type="ECO:0000256" key="4">
    <source>
        <dbReference type="PROSITE-ProRule" id="PRU00175"/>
    </source>
</evidence>
<sequence length="625" mass="71041">MSYRPSDLPNISRHLSLNHSEPIKQNYEDLVNCSVCFEPFDNVNNQKLPKILPCQHVYCVECIKNLKNISNDGRKVTCPQCQFQVENLKDPIELPTSRMVLSLLEKDTFNYNGYASCPGCRQIRNLEVCFECSLPLCTMCIGKHFESWKSQVTQNCFDAESNLENYKSRLDQVGNMITQNFDNVKSVKDEIENAFRLLNERLNQEKEQLLASLNEVKDENAKFVSLRKDLAGLINNLKSFREANDSFEKKLMHSKMRKLQNYLELVPKLESQYSSLVGSNFKKFERKPLPDLGQRLSGNLVLKQYTFDSPQVSASNMRVPRAQPSAPASPNPAIYKKVLPPPPPPPKPDTESMRHVNSSASIDSINSNQSLPTNQDVLSRWILVSHIKPQSEMTVNNQPLIMASYQNLLFCMDQTSYITILEKIYSIELRLRNSLKLNVPNIKCIAVNGEYLAVGYNVVKKDQLKGSLKGMSLSGIIVYTRQQHIICSVHDKSLELPNETFKSIAGLAMNESHLFAIDRELHAFGQLETRCNFQNADLVSISLNNSFLTIANSQNSLLHLVEIDNLNQIKSSSLKEIDQVNGHLSSFTTQENLIFVKNNERQISLLDPNLELMACFNEIQLKIKN</sequence>
<comment type="caution">
    <text evidence="8">The sequence shown here is derived from an EMBL/GenBank/DDBJ whole genome shotgun (WGS) entry which is preliminary data.</text>
</comment>
<gene>
    <name evidence="8" type="ORF">BpHYR1_016180</name>
</gene>
<dbReference type="Gene3D" id="3.30.40.10">
    <property type="entry name" value="Zinc/RING finger domain, C3HC4 (zinc finger)"/>
    <property type="match status" value="1"/>
</dbReference>
<keyword evidence="1" id="KW-0479">Metal-binding</keyword>
<evidence type="ECO:0000313" key="8">
    <source>
        <dbReference type="EMBL" id="RNA18104.1"/>
    </source>
</evidence>
<keyword evidence="2 4" id="KW-0863">Zinc-finger</keyword>
<dbReference type="EMBL" id="REGN01004305">
    <property type="protein sequence ID" value="RNA18104.1"/>
    <property type="molecule type" value="Genomic_DNA"/>
</dbReference>
<dbReference type="InterPro" id="IPR050143">
    <property type="entry name" value="TRIM/RBCC"/>
</dbReference>
<keyword evidence="9" id="KW-1185">Reference proteome</keyword>
<dbReference type="InterPro" id="IPR001841">
    <property type="entry name" value="Znf_RING"/>
</dbReference>
<dbReference type="Pfam" id="PF13445">
    <property type="entry name" value="zf-RING_UBOX"/>
    <property type="match status" value="1"/>
</dbReference>
<dbReference type="InterPro" id="IPR027370">
    <property type="entry name" value="Znf-RING_euk"/>
</dbReference>
<evidence type="ECO:0000256" key="6">
    <source>
        <dbReference type="SAM" id="MobiDB-lite"/>
    </source>
</evidence>
<reference evidence="8 9" key="1">
    <citation type="journal article" date="2018" name="Sci. Rep.">
        <title>Genomic signatures of local adaptation to the degree of environmental predictability in rotifers.</title>
        <authorList>
            <person name="Franch-Gras L."/>
            <person name="Hahn C."/>
            <person name="Garcia-Roger E.M."/>
            <person name="Carmona M.J."/>
            <person name="Serra M."/>
            <person name="Gomez A."/>
        </authorList>
    </citation>
    <scope>NUCLEOTIDE SEQUENCE [LARGE SCALE GENOMIC DNA]</scope>
    <source>
        <strain evidence="8">HYR1</strain>
    </source>
</reference>
<evidence type="ECO:0000256" key="3">
    <source>
        <dbReference type="ARBA" id="ARBA00022833"/>
    </source>
</evidence>
<protein>
    <submittedName>
        <fullName evidence="8">RING finger nhl-1-like</fullName>
    </submittedName>
</protein>
<organism evidence="8 9">
    <name type="scientific">Brachionus plicatilis</name>
    <name type="common">Marine rotifer</name>
    <name type="synonym">Brachionus muelleri</name>
    <dbReference type="NCBI Taxonomy" id="10195"/>
    <lineage>
        <taxon>Eukaryota</taxon>
        <taxon>Metazoa</taxon>
        <taxon>Spiralia</taxon>
        <taxon>Gnathifera</taxon>
        <taxon>Rotifera</taxon>
        <taxon>Eurotatoria</taxon>
        <taxon>Monogononta</taxon>
        <taxon>Pseudotrocha</taxon>
        <taxon>Ploima</taxon>
        <taxon>Brachionidae</taxon>
        <taxon>Brachionus</taxon>
    </lineage>
</organism>
<proteinExistence type="predicted"/>
<evidence type="ECO:0000259" key="7">
    <source>
        <dbReference type="PROSITE" id="PS50089"/>
    </source>
</evidence>
<dbReference type="AlphaFoldDB" id="A0A3M7R403"/>
<dbReference type="GO" id="GO:0008270">
    <property type="term" value="F:zinc ion binding"/>
    <property type="evidence" value="ECO:0007669"/>
    <property type="project" value="UniProtKB-KW"/>
</dbReference>
<feature type="coiled-coil region" evidence="5">
    <location>
        <begin position="188"/>
        <end position="250"/>
    </location>
</feature>
<dbReference type="PROSITE" id="PS50089">
    <property type="entry name" value="ZF_RING_2"/>
    <property type="match status" value="1"/>
</dbReference>
<dbReference type="PANTHER" id="PTHR24103">
    <property type="entry name" value="E3 UBIQUITIN-PROTEIN LIGASE TRIM"/>
    <property type="match status" value="1"/>
</dbReference>
<dbReference type="InterPro" id="IPR013083">
    <property type="entry name" value="Znf_RING/FYVE/PHD"/>
</dbReference>
<accession>A0A3M7R403</accession>
<dbReference type="OrthoDB" id="252722at2759"/>
<dbReference type="InterPro" id="IPR017907">
    <property type="entry name" value="Znf_RING_CS"/>
</dbReference>
<dbReference type="SMART" id="SM00184">
    <property type="entry name" value="RING"/>
    <property type="match status" value="1"/>
</dbReference>
<feature type="domain" description="RING-type" evidence="7">
    <location>
        <begin position="33"/>
        <end position="82"/>
    </location>
</feature>
<keyword evidence="3" id="KW-0862">Zinc</keyword>
<feature type="compositionally biased region" description="Low complexity" evidence="6">
    <location>
        <begin position="320"/>
        <end position="333"/>
    </location>
</feature>
<evidence type="ECO:0000313" key="9">
    <source>
        <dbReference type="Proteomes" id="UP000276133"/>
    </source>
</evidence>
<keyword evidence="5" id="KW-0175">Coiled coil</keyword>
<evidence type="ECO:0000256" key="2">
    <source>
        <dbReference type="ARBA" id="ARBA00022771"/>
    </source>
</evidence>
<dbReference type="STRING" id="10195.A0A3M7R403"/>
<evidence type="ECO:0000256" key="5">
    <source>
        <dbReference type="SAM" id="Coils"/>
    </source>
</evidence>
<feature type="region of interest" description="Disordered" evidence="6">
    <location>
        <begin position="313"/>
        <end position="356"/>
    </location>
</feature>
<name>A0A3M7R403_BRAPC</name>
<dbReference type="PROSITE" id="PS00518">
    <property type="entry name" value="ZF_RING_1"/>
    <property type="match status" value="1"/>
</dbReference>